<dbReference type="Proteomes" id="UP000823775">
    <property type="component" value="Unassembled WGS sequence"/>
</dbReference>
<accession>A0ABS8Y2H2</accession>
<feature type="non-terminal residue" evidence="1">
    <location>
        <position position="70"/>
    </location>
</feature>
<evidence type="ECO:0000313" key="2">
    <source>
        <dbReference type="Proteomes" id="UP000823775"/>
    </source>
</evidence>
<comment type="caution">
    <text evidence="1">The sequence shown here is derived from an EMBL/GenBank/DDBJ whole genome shotgun (WGS) entry which is preliminary data.</text>
</comment>
<name>A0ABS8Y2H2_DATST</name>
<proteinExistence type="predicted"/>
<reference evidence="1 2" key="1">
    <citation type="journal article" date="2021" name="BMC Genomics">
        <title>Datura genome reveals duplications of psychoactive alkaloid biosynthetic genes and high mutation rate following tissue culture.</title>
        <authorList>
            <person name="Rajewski A."/>
            <person name="Carter-House D."/>
            <person name="Stajich J."/>
            <person name="Litt A."/>
        </authorList>
    </citation>
    <scope>NUCLEOTIDE SEQUENCE [LARGE SCALE GENOMIC DNA]</scope>
    <source>
        <strain evidence="1">AR-01</strain>
    </source>
</reference>
<dbReference type="EMBL" id="JACEIK010019451">
    <property type="protein sequence ID" value="MCE5166130.1"/>
    <property type="molecule type" value="Genomic_DNA"/>
</dbReference>
<keyword evidence="2" id="KW-1185">Reference proteome</keyword>
<evidence type="ECO:0000313" key="1">
    <source>
        <dbReference type="EMBL" id="MCE5166130.1"/>
    </source>
</evidence>
<feature type="non-terminal residue" evidence="1">
    <location>
        <position position="1"/>
    </location>
</feature>
<gene>
    <name evidence="1" type="ORF">HAX54_014971</name>
</gene>
<protein>
    <submittedName>
        <fullName evidence="1">Uncharacterized protein</fullName>
    </submittedName>
</protein>
<sequence length="70" mass="8083">DVASLFDFKECEGFSFKEDFWEAHSASLEHHHSSVSSNSKIDRLLLEKKCLRLDNENLMAQIARNEEVVT</sequence>
<organism evidence="1 2">
    <name type="scientific">Datura stramonium</name>
    <name type="common">Jimsonweed</name>
    <name type="synonym">Common thornapple</name>
    <dbReference type="NCBI Taxonomy" id="4076"/>
    <lineage>
        <taxon>Eukaryota</taxon>
        <taxon>Viridiplantae</taxon>
        <taxon>Streptophyta</taxon>
        <taxon>Embryophyta</taxon>
        <taxon>Tracheophyta</taxon>
        <taxon>Spermatophyta</taxon>
        <taxon>Magnoliopsida</taxon>
        <taxon>eudicotyledons</taxon>
        <taxon>Gunneridae</taxon>
        <taxon>Pentapetalae</taxon>
        <taxon>asterids</taxon>
        <taxon>lamiids</taxon>
        <taxon>Solanales</taxon>
        <taxon>Solanaceae</taxon>
        <taxon>Solanoideae</taxon>
        <taxon>Datureae</taxon>
        <taxon>Datura</taxon>
    </lineage>
</organism>